<proteinExistence type="predicted"/>
<comment type="caution">
    <text evidence="1">The sequence shown here is derived from an EMBL/GenBank/DDBJ whole genome shotgun (WGS) entry which is preliminary data.</text>
</comment>
<organism evidence="1 2">
    <name type="scientific">Psychrobacter nivimaris</name>
    <dbReference type="NCBI Taxonomy" id="281738"/>
    <lineage>
        <taxon>Bacteria</taxon>
        <taxon>Pseudomonadati</taxon>
        <taxon>Pseudomonadota</taxon>
        <taxon>Gammaproteobacteria</taxon>
        <taxon>Moraxellales</taxon>
        <taxon>Moraxellaceae</taxon>
        <taxon>Psychrobacter</taxon>
    </lineage>
</organism>
<dbReference type="Proteomes" id="UP000471465">
    <property type="component" value="Unassembled WGS sequence"/>
</dbReference>
<reference evidence="1 2" key="1">
    <citation type="submission" date="2019-09" db="EMBL/GenBank/DDBJ databases">
        <title>Draft genome sequence of Psychrobacter nivimaris LAMA 639, in search for biotechnological relevant genes.</title>
        <authorList>
            <person name="Lima A.O.S."/>
            <person name="Staloch B.E.K."/>
            <person name="Freitas R.C."/>
            <person name="Niero H."/>
            <person name="Silva M.A.C."/>
        </authorList>
    </citation>
    <scope>NUCLEOTIDE SEQUENCE [LARGE SCALE GENOMIC DNA]</scope>
    <source>
        <strain evidence="1 2">LAMA 639</strain>
    </source>
</reference>
<name>A0A6N7BXS9_9GAMM</name>
<protein>
    <recommendedName>
        <fullName evidence="3">Major capsid protein</fullName>
    </recommendedName>
</protein>
<dbReference type="RefSeq" id="WP_160023796.1">
    <property type="nucleotide sequence ID" value="NZ_VZIZ01000049.1"/>
</dbReference>
<evidence type="ECO:0000313" key="2">
    <source>
        <dbReference type="Proteomes" id="UP000471465"/>
    </source>
</evidence>
<dbReference type="AlphaFoldDB" id="A0A6N7BXS9"/>
<dbReference type="EMBL" id="VZIZ01000049">
    <property type="protein sequence ID" value="KAF0567420.1"/>
    <property type="molecule type" value="Genomic_DNA"/>
</dbReference>
<evidence type="ECO:0008006" key="3">
    <source>
        <dbReference type="Google" id="ProtNLM"/>
    </source>
</evidence>
<gene>
    <name evidence="1" type="ORF">FQV37_2276</name>
</gene>
<evidence type="ECO:0000313" key="1">
    <source>
        <dbReference type="EMBL" id="KAF0567420.1"/>
    </source>
</evidence>
<keyword evidence="2" id="KW-1185">Reference proteome</keyword>
<accession>A0A6N7BXS9</accession>
<sequence length="334" mass="36556">MAGLAALFDKDVVRSYRAQIRQMDVSPMFNSQAFVTDPDLTDALAAKSMSFAFGYLEPLDTNVEPNYSNTVFNDLAEPRSGSYGEQMGRKAMINESFGVAKLERQLTDGDPLLQFAQFESDWTLANLEHRAQASLVGIQADDNANHGGSLTTDVSTKTGDAALFTTDTFLQATQGMPQDIERRGVIIMHNDKYYDIKRNKLIVQEFASDGVTPIETYNGLAIIRSNRMTKFGAKYRTMIIGAGAFGYAYGDGPDNLATDGSESRGNGGGFNTIHLRKNVIIHPQGYSFTAGAADLTGGTPNEALFANWDDLQKADHWSRIADRDEVAIGFLITK</sequence>